<dbReference type="EMBL" id="JAOWLV010000007">
    <property type="protein sequence ID" value="MDG4977333.1"/>
    <property type="molecule type" value="Genomic_DNA"/>
</dbReference>
<accession>A0AAP3Z2Y7</accession>
<evidence type="ECO:0000313" key="2">
    <source>
        <dbReference type="Proteomes" id="UP001152598"/>
    </source>
</evidence>
<protein>
    <submittedName>
        <fullName evidence="1">Uncharacterized protein</fullName>
    </submittedName>
</protein>
<dbReference type="AlphaFoldDB" id="A0AAP3Z2Y7"/>
<dbReference type="RefSeq" id="WP_278228462.1">
    <property type="nucleotide sequence ID" value="NZ_JAOWLV010000007.1"/>
</dbReference>
<reference evidence="1" key="1">
    <citation type="submission" date="2022-10" db="EMBL/GenBank/DDBJ databases">
        <authorList>
            <person name="Turner M.S."/>
            <person name="Huang W."/>
        </authorList>
    </citation>
    <scope>NUCLEOTIDE SEQUENCE</scope>
    <source>
        <strain evidence="1">54</strain>
    </source>
</reference>
<dbReference type="Proteomes" id="UP001152598">
    <property type="component" value="Unassembled WGS sequence"/>
</dbReference>
<organism evidence="1 2">
    <name type="scientific">Lactococcus lactis</name>
    <dbReference type="NCBI Taxonomy" id="1358"/>
    <lineage>
        <taxon>Bacteria</taxon>
        <taxon>Bacillati</taxon>
        <taxon>Bacillota</taxon>
        <taxon>Bacilli</taxon>
        <taxon>Lactobacillales</taxon>
        <taxon>Streptococcaceae</taxon>
        <taxon>Lactococcus</taxon>
    </lineage>
</organism>
<sequence length="88" mass="10451">MKHEIDVVTSLEDKIRRGYLVVRNVNGENYNSSFGTAKYLYENNTEYKQLVDEWEQIQKEISPRVLMLVMKVLNLRAGWNIEEMNKLN</sequence>
<reference evidence="1" key="2">
    <citation type="journal article" date="2023" name="Food Microbiol.">
        <title>Evaluation of the fermentation potential of lactic acid bacteria isolated from herbs, fruits and vegetables as starter cultures in nut-based milk alternatives.</title>
        <authorList>
            <person name="Huang W."/>
            <person name="Dong A."/>
            <person name="Pham H.T."/>
            <person name="Zhou C."/>
            <person name="Huo Z."/>
            <person name="Watjen A.P."/>
            <person name="Prakash S."/>
            <person name="Bang-Berthelsen C.H."/>
            <person name="Turner M.S."/>
        </authorList>
    </citation>
    <scope>NUCLEOTIDE SEQUENCE</scope>
    <source>
        <strain evidence="1">54</strain>
    </source>
</reference>
<gene>
    <name evidence="1" type="ORF">OGZ50_11390</name>
</gene>
<comment type="caution">
    <text evidence="1">The sequence shown here is derived from an EMBL/GenBank/DDBJ whole genome shotgun (WGS) entry which is preliminary data.</text>
</comment>
<evidence type="ECO:0000313" key="1">
    <source>
        <dbReference type="EMBL" id="MDG4977333.1"/>
    </source>
</evidence>
<name>A0AAP3Z2Y7_9LACT</name>
<proteinExistence type="predicted"/>